<feature type="transmembrane region" description="Helical" evidence="5">
    <location>
        <begin position="47"/>
        <end position="70"/>
    </location>
</feature>
<feature type="transmembrane region" description="Helical" evidence="5">
    <location>
        <begin position="274"/>
        <end position="298"/>
    </location>
</feature>
<dbReference type="InterPro" id="IPR000276">
    <property type="entry name" value="GPCR_Rhodpsn"/>
</dbReference>
<feature type="transmembrane region" description="Helical" evidence="5">
    <location>
        <begin position="221"/>
        <end position="241"/>
    </location>
</feature>
<sequence>MAVISYIEMDDIDASGVPYSVEIVQAESEDFWQEHCSVIPPEPLRLIMVALIGTTVALISFIFNLFLFLVLVVRRKNRKTHLLYLIILALIDVFLSASYILLFPTNLFMDYFESEILALIWWFCLRTVLALCHIAISASALLLTAATFERFLTISRYRTQFSTKSRVILSSVCVLFALAAKGPMFFELKVVPNENCTGVTKYRPEMQDWAFEEPYKTVYKFWFRSIVNTFFPFFLGLYFNIRIVSRLNQQHSAARLFRFATSEHRKNIRSATRMLVLVACCYLACNLLNVIVTAWEFIDMTSLMTPELRPFYTYSSDLVSLLTVFASAVRLPIYYACNARIRREVNMHILRICCESTLRKFSRDSASLATIRYLNTGNGFVMYTSTRSGRSADPKFLVVGTGFDKVVLQVAMKGWSRAKFRSSLRRNDSQKYAMN</sequence>
<evidence type="ECO:0000256" key="1">
    <source>
        <dbReference type="ARBA" id="ARBA00004370"/>
    </source>
</evidence>
<proteinExistence type="predicted"/>
<keyword evidence="2 5" id="KW-0812">Transmembrane</keyword>
<keyword evidence="4 5" id="KW-0472">Membrane</keyword>
<dbReference type="Gene3D" id="1.20.1070.10">
    <property type="entry name" value="Rhodopsin 7-helix transmembrane proteins"/>
    <property type="match status" value="1"/>
</dbReference>
<evidence type="ECO:0000256" key="2">
    <source>
        <dbReference type="ARBA" id="ARBA00022692"/>
    </source>
</evidence>
<dbReference type="PANTHER" id="PTHR46709:SF13">
    <property type="entry name" value="G-PROTEIN COUPLED RECEPTORS FAMILY 1 PROFILE DOMAIN-CONTAINING PROTEIN"/>
    <property type="match status" value="1"/>
</dbReference>
<dbReference type="AlphaFoldDB" id="A0AAD4R9J8"/>
<dbReference type="EMBL" id="JAKKPZ010000006">
    <property type="protein sequence ID" value="KAI1719953.1"/>
    <property type="molecule type" value="Genomic_DNA"/>
</dbReference>
<gene>
    <name evidence="7" type="ORF">DdX_05315</name>
</gene>
<evidence type="ECO:0000259" key="6">
    <source>
        <dbReference type="PROSITE" id="PS50262"/>
    </source>
</evidence>
<feature type="transmembrane region" description="Helical" evidence="5">
    <location>
        <begin position="318"/>
        <end position="337"/>
    </location>
</feature>
<comment type="subcellular location">
    <subcellularLocation>
        <location evidence="1">Membrane</location>
    </subcellularLocation>
</comment>
<dbReference type="InterPro" id="IPR017452">
    <property type="entry name" value="GPCR_Rhodpsn_7TM"/>
</dbReference>
<keyword evidence="3 5" id="KW-1133">Transmembrane helix</keyword>
<feature type="domain" description="G-protein coupled receptors family 1 profile" evidence="6">
    <location>
        <begin position="63"/>
        <end position="334"/>
    </location>
</feature>
<organism evidence="7 8">
    <name type="scientific">Ditylenchus destructor</name>
    <dbReference type="NCBI Taxonomy" id="166010"/>
    <lineage>
        <taxon>Eukaryota</taxon>
        <taxon>Metazoa</taxon>
        <taxon>Ecdysozoa</taxon>
        <taxon>Nematoda</taxon>
        <taxon>Chromadorea</taxon>
        <taxon>Rhabditida</taxon>
        <taxon>Tylenchina</taxon>
        <taxon>Tylenchomorpha</taxon>
        <taxon>Sphaerularioidea</taxon>
        <taxon>Anguinidae</taxon>
        <taxon>Anguininae</taxon>
        <taxon>Ditylenchus</taxon>
    </lineage>
</organism>
<reference evidence="7" key="1">
    <citation type="submission" date="2022-01" db="EMBL/GenBank/DDBJ databases">
        <title>Genome Sequence Resource for Two Populations of Ditylenchus destructor, the Migratory Endoparasitic Phytonematode.</title>
        <authorList>
            <person name="Zhang H."/>
            <person name="Lin R."/>
            <person name="Xie B."/>
        </authorList>
    </citation>
    <scope>NUCLEOTIDE SEQUENCE</scope>
    <source>
        <strain evidence="7">BazhouSP</strain>
    </source>
</reference>
<dbReference type="PANTHER" id="PTHR46709">
    <property type="entry name" value="PROTEIN CBG23488-RELATED"/>
    <property type="match status" value="1"/>
</dbReference>
<dbReference type="Pfam" id="PF00001">
    <property type="entry name" value="7tm_1"/>
    <property type="match status" value="1"/>
</dbReference>
<accession>A0AAD4R9J8</accession>
<dbReference type="PROSITE" id="PS50262">
    <property type="entry name" value="G_PROTEIN_RECEP_F1_2"/>
    <property type="match status" value="1"/>
</dbReference>
<evidence type="ECO:0000313" key="8">
    <source>
        <dbReference type="Proteomes" id="UP001201812"/>
    </source>
</evidence>
<keyword evidence="8" id="KW-1185">Reference proteome</keyword>
<dbReference type="CDD" id="cd14978">
    <property type="entry name" value="7tmA_FMRFamide_R-like"/>
    <property type="match status" value="1"/>
</dbReference>
<dbReference type="Proteomes" id="UP001201812">
    <property type="component" value="Unassembled WGS sequence"/>
</dbReference>
<evidence type="ECO:0000313" key="7">
    <source>
        <dbReference type="EMBL" id="KAI1719953.1"/>
    </source>
</evidence>
<evidence type="ECO:0000256" key="5">
    <source>
        <dbReference type="SAM" id="Phobius"/>
    </source>
</evidence>
<keyword evidence="7" id="KW-0675">Receptor</keyword>
<dbReference type="GO" id="GO:0016020">
    <property type="term" value="C:membrane"/>
    <property type="evidence" value="ECO:0007669"/>
    <property type="project" value="UniProtKB-SubCell"/>
</dbReference>
<evidence type="ECO:0000256" key="3">
    <source>
        <dbReference type="ARBA" id="ARBA00022989"/>
    </source>
</evidence>
<dbReference type="GO" id="GO:0004930">
    <property type="term" value="F:G protein-coupled receptor activity"/>
    <property type="evidence" value="ECO:0007669"/>
    <property type="project" value="InterPro"/>
</dbReference>
<name>A0AAD4R9J8_9BILA</name>
<protein>
    <submittedName>
        <fullName evidence="7">7 transmembrane receptor (Rhodopsin family) domain-containing protein</fullName>
    </submittedName>
</protein>
<feature type="transmembrane region" description="Helical" evidence="5">
    <location>
        <begin position="167"/>
        <end position="186"/>
    </location>
</feature>
<dbReference type="SUPFAM" id="SSF81321">
    <property type="entry name" value="Family A G protein-coupled receptor-like"/>
    <property type="match status" value="1"/>
</dbReference>
<feature type="transmembrane region" description="Helical" evidence="5">
    <location>
        <begin position="120"/>
        <end position="146"/>
    </location>
</feature>
<comment type="caution">
    <text evidence="7">The sequence shown here is derived from an EMBL/GenBank/DDBJ whole genome shotgun (WGS) entry which is preliminary data.</text>
</comment>
<feature type="transmembrane region" description="Helical" evidence="5">
    <location>
        <begin position="82"/>
        <end position="100"/>
    </location>
</feature>
<evidence type="ECO:0000256" key="4">
    <source>
        <dbReference type="ARBA" id="ARBA00023136"/>
    </source>
</evidence>